<dbReference type="CDD" id="cd00082">
    <property type="entry name" value="HisKA"/>
    <property type="match status" value="1"/>
</dbReference>
<dbReference type="InterPro" id="IPR000014">
    <property type="entry name" value="PAS"/>
</dbReference>
<evidence type="ECO:0000256" key="4">
    <source>
        <dbReference type="ARBA" id="ARBA00022553"/>
    </source>
</evidence>
<dbReference type="SUPFAM" id="SSF55785">
    <property type="entry name" value="PYP-like sensor domain (PAS domain)"/>
    <property type="match status" value="1"/>
</dbReference>
<keyword evidence="11" id="KW-0902">Two-component regulatory system</keyword>
<dbReference type="InterPro" id="IPR004358">
    <property type="entry name" value="Sig_transdc_His_kin-like_C"/>
</dbReference>
<dbReference type="PANTHER" id="PTHR42878">
    <property type="entry name" value="TWO-COMPONENT HISTIDINE KINASE"/>
    <property type="match status" value="1"/>
</dbReference>
<comment type="caution">
    <text evidence="16">The sequence shown here is derived from an EMBL/GenBank/DDBJ whole genome shotgun (WGS) entry which is preliminary data.</text>
</comment>
<keyword evidence="10" id="KW-1133">Transmembrane helix</keyword>
<evidence type="ECO:0000313" key="17">
    <source>
        <dbReference type="Proteomes" id="UP000034163"/>
    </source>
</evidence>
<dbReference type="InterPro" id="IPR003661">
    <property type="entry name" value="HisK_dim/P_dom"/>
</dbReference>
<dbReference type="SUPFAM" id="SSF47384">
    <property type="entry name" value="Homodimeric domain of signal transducing histidine kinase"/>
    <property type="match status" value="1"/>
</dbReference>
<keyword evidence="5" id="KW-0808">Transferase</keyword>
<dbReference type="GO" id="GO:0030295">
    <property type="term" value="F:protein kinase activator activity"/>
    <property type="evidence" value="ECO:0007669"/>
    <property type="project" value="TreeGrafter"/>
</dbReference>
<feature type="domain" description="PAS" evidence="14">
    <location>
        <begin position="101"/>
        <end position="146"/>
    </location>
</feature>
<dbReference type="SMART" id="SM00388">
    <property type="entry name" value="HisKA"/>
    <property type="match status" value="1"/>
</dbReference>
<evidence type="ECO:0000256" key="12">
    <source>
        <dbReference type="ARBA" id="ARBA00023136"/>
    </source>
</evidence>
<evidence type="ECO:0000256" key="1">
    <source>
        <dbReference type="ARBA" id="ARBA00000085"/>
    </source>
</evidence>
<dbReference type="SMART" id="SM00387">
    <property type="entry name" value="HATPase_c"/>
    <property type="match status" value="1"/>
</dbReference>
<dbReference type="InterPro" id="IPR036097">
    <property type="entry name" value="HisK_dim/P_sf"/>
</dbReference>
<evidence type="ECO:0000256" key="3">
    <source>
        <dbReference type="ARBA" id="ARBA00012438"/>
    </source>
</evidence>
<keyword evidence="8" id="KW-0418">Kinase</keyword>
<dbReference type="GO" id="GO:0000155">
    <property type="term" value="F:phosphorelay sensor kinase activity"/>
    <property type="evidence" value="ECO:0007669"/>
    <property type="project" value="InterPro"/>
</dbReference>
<organism evidence="16 17">
    <name type="scientific">candidate division WWE3 bacterium GW2011_GWB1_41_6</name>
    <dbReference type="NCBI Taxonomy" id="1619112"/>
    <lineage>
        <taxon>Bacteria</taxon>
        <taxon>Katanobacteria</taxon>
    </lineage>
</organism>
<dbReference type="InterPro" id="IPR001610">
    <property type="entry name" value="PAC"/>
</dbReference>
<dbReference type="PRINTS" id="PR00344">
    <property type="entry name" value="BCTRLSENSOR"/>
</dbReference>
<comment type="catalytic activity">
    <reaction evidence="1">
        <text>ATP + protein L-histidine = ADP + protein N-phospho-L-histidine.</text>
        <dbReference type="EC" id="2.7.13.3"/>
    </reaction>
</comment>
<sequence>MTVVDLTIMPNKMENLTSRKMGVKAASEYLGVSTSTVRRWAQGGYLPGIKIGHRGVWKFTENDLNTVIKNPLDPEEFIHNHKDVPYNWASTKKTYEQIVKELSDIKYAVDQSSIVAVTDKDGIILHVNQKFTEISKYSREELIGKTHRVINSKYHSKVFMKDLWDTILSGKVWHGELKNKDKEGNFYWVATTITPFLDEKGRPFQFIAIRNDITERKMIEERKDEFISVASHELKTPLTSLKLNLQLLERELKKAPAQKRDAYLNKALTYTNRLSRLIGDLLDISKIQSGIVEYEMGVVDIDSIIKSSIYSVQPTSEKHKIVQKSSPHVKVKVDKQRIEQVLNNMLTNAIKYSPKSKDIIVDVVKDSDYVTISVKDFGIGIDKNMHNKIFEKYYRVKEVENSFSGLGVGLYVSHEIIKNHGGTMWVESAKGKGSTFYFNLPIHKSK</sequence>
<dbReference type="PROSITE" id="PS50112">
    <property type="entry name" value="PAS"/>
    <property type="match status" value="1"/>
</dbReference>
<dbReference type="PANTHER" id="PTHR42878:SF7">
    <property type="entry name" value="SENSOR HISTIDINE KINASE GLRK"/>
    <property type="match status" value="1"/>
</dbReference>
<dbReference type="InterPro" id="IPR009061">
    <property type="entry name" value="DNA-bd_dom_put_sf"/>
</dbReference>
<feature type="domain" description="Histidine kinase" evidence="13">
    <location>
        <begin position="229"/>
        <end position="444"/>
    </location>
</feature>
<dbReference type="Pfam" id="PF13426">
    <property type="entry name" value="PAS_9"/>
    <property type="match status" value="1"/>
</dbReference>
<keyword evidence="6" id="KW-0812">Transmembrane</keyword>
<dbReference type="FunFam" id="3.30.565.10:FF:000006">
    <property type="entry name" value="Sensor histidine kinase WalK"/>
    <property type="match status" value="1"/>
</dbReference>
<dbReference type="Pfam" id="PF00512">
    <property type="entry name" value="HisKA"/>
    <property type="match status" value="1"/>
</dbReference>
<dbReference type="InterPro" id="IPR036890">
    <property type="entry name" value="HATPase_C_sf"/>
</dbReference>
<dbReference type="CDD" id="cd00130">
    <property type="entry name" value="PAS"/>
    <property type="match status" value="1"/>
</dbReference>
<evidence type="ECO:0000256" key="2">
    <source>
        <dbReference type="ARBA" id="ARBA00004141"/>
    </source>
</evidence>
<dbReference type="SMART" id="SM00086">
    <property type="entry name" value="PAC"/>
    <property type="match status" value="1"/>
</dbReference>
<evidence type="ECO:0000259" key="13">
    <source>
        <dbReference type="PROSITE" id="PS50109"/>
    </source>
</evidence>
<comment type="subcellular location">
    <subcellularLocation>
        <location evidence="2">Membrane</location>
        <topology evidence="2">Multi-pass membrane protein</topology>
    </subcellularLocation>
</comment>
<evidence type="ECO:0000259" key="14">
    <source>
        <dbReference type="PROSITE" id="PS50112"/>
    </source>
</evidence>
<dbReference type="GO" id="GO:0000156">
    <property type="term" value="F:phosphorelay response regulator activity"/>
    <property type="evidence" value="ECO:0007669"/>
    <property type="project" value="TreeGrafter"/>
</dbReference>
<evidence type="ECO:0000259" key="15">
    <source>
        <dbReference type="PROSITE" id="PS50113"/>
    </source>
</evidence>
<keyword evidence="4" id="KW-0597">Phosphoprotein</keyword>
<reference evidence="16 17" key="1">
    <citation type="journal article" date="2015" name="Nature">
        <title>rRNA introns, odd ribosomes, and small enigmatic genomes across a large radiation of phyla.</title>
        <authorList>
            <person name="Brown C.T."/>
            <person name="Hug L.A."/>
            <person name="Thomas B.C."/>
            <person name="Sharon I."/>
            <person name="Castelle C.J."/>
            <person name="Singh A."/>
            <person name="Wilkins M.J."/>
            <person name="Williams K.H."/>
            <person name="Banfield J.F."/>
        </authorList>
    </citation>
    <scope>NUCLEOTIDE SEQUENCE [LARGE SCALE GENOMIC DNA]</scope>
</reference>
<dbReference type="AlphaFoldDB" id="A0A0G0WXT1"/>
<evidence type="ECO:0000256" key="5">
    <source>
        <dbReference type="ARBA" id="ARBA00022679"/>
    </source>
</evidence>
<dbReference type="Pfam" id="PF02518">
    <property type="entry name" value="HATPase_c"/>
    <property type="match status" value="1"/>
</dbReference>
<dbReference type="GO" id="GO:0016020">
    <property type="term" value="C:membrane"/>
    <property type="evidence" value="ECO:0007669"/>
    <property type="project" value="UniProtKB-SubCell"/>
</dbReference>
<dbReference type="GO" id="GO:0005524">
    <property type="term" value="F:ATP binding"/>
    <property type="evidence" value="ECO:0007669"/>
    <property type="project" value="UniProtKB-KW"/>
</dbReference>
<dbReference type="InterPro" id="IPR003594">
    <property type="entry name" value="HATPase_dom"/>
</dbReference>
<gene>
    <name evidence="16" type="ORF">UU72_C0001G0048</name>
</gene>
<evidence type="ECO:0000256" key="9">
    <source>
        <dbReference type="ARBA" id="ARBA00022840"/>
    </source>
</evidence>
<dbReference type="PROSITE" id="PS50109">
    <property type="entry name" value="HIS_KIN"/>
    <property type="match status" value="1"/>
</dbReference>
<dbReference type="InterPro" id="IPR035965">
    <property type="entry name" value="PAS-like_dom_sf"/>
</dbReference>
<dbReference type="Gene3D" id="3.30.450.20">
    <property type="entry name" value="PAS domain"/>
    <property type="match status" value="1"/>
</dbReference>
<dbReference type="SUPFAM" id="SSF55874">
    <property type="entry name" value="ATPase domain of HSP90 chaperone/DNA topoisomerase II/histidine kinase"/>
    <property type="match status" value="1"/>
</dbReference>
<proteinExistence type="predicted"/>
<keyword evidence="7" id="KW-0547">Nucleotide-binding</keyword>
<evidence type="ECO:0000256" key="7">
    <source>
        <dbReference type="ARBA" id="ARBA00022741"/>
    </source>
</evidence>
<protein>
    <recommendedName>
        <fullName evidence="3">histidine kinase</fullName>
        <ecNumber evidence="3">2.7.13.3</ecNumber>
    </recommendedName>
</protein>
<dbReference type="SUPFAM" id="SSF46955">
    <property type="entry name" value="Putative DNA-binding domain"/>
    <property type="match status" value="1"/>
</dbReference>
<keyword evidence="12" id="KW-0472">Membrane</keyword>
<dbReference type="Proteomes" id="UP000034163">
    <property type="component" value="Unassembled WGS sequence"/>
</dbReference>
<name>A0A0G0WXT1_UNCKA</name>
<accession>A0A0G0WXT1</accession>
<evidence type="ECO:0000256" key="10">
    <source>
        <dbReference type="ARBA" id="ARBA00022989"/>
    </source>
</evidence>
<dbReference type="PATRIC" id="fig|1619112.3.peg.50"/>
<evidence type="ECO:0000313" key="16">
    <source>
        <dbReference type="EMBL" id="KKS17564.1"/>
    </source>
</evidence>
<dbReference type="PROSITE" id="PS50113">
    <property type="entry name" value="PAC"/>
    <property type="match status" value="1"/>
</dbReference>
<dbReference type="InterPro" id="IPR005467">
    <property type="entry name" value="His_kinase_dom"/>
</dbReference>
<evidence type="ECO:0000256" key="6">
    <source>
        <dbReference type="ARBA" id="ARBA00022692"/>
    </source>
</evidence>
<keyword evidence="9" id="KW-0067">ATP-binding</keyword>
<dbReference type="EC" id="2.7.13.3" evidence="3"/>
<dbReference type="Gene3D" id="3.30.565.10">
    <property type="entry name" value="Histidine kinase-like ATPase, C-terminal domain"/>
    <property type="match status" value="1"/>
</dbReference>
<dbReference type="GO" id="GO:0007234">
    <property type="term" value="P:osmosensory signaling via phosphorelay pathway"/>
    <property type="evidence" value="ECO:0007669"/>
    <property type="project" value="TreeGrafter"/>
</dbReference>
<dbReference type="Gene3D" id="1.10.287.130">
    <property type="match status" value="1"/>
</dbReference>
<dbReference type="EMBL" id="LCBS01000001">
    <property type="protein sequence ID" value="KKS17564.1"/>
    <property type="molecule type" value="Genomic_DNA"/>
</dbReference>
<dbReference type="InterPro" id="IPR000700">
    <property type="entry name" value="PAS-assoc_C"/>
</dbReference>
<feature type="domain" description="PAC" evidence="15">
    <location>
        <begin position="173"/>
        <end position="225"/>
    </location>
</feature>
<dbReference type="Pfam" id="PF12728">
    <property type="entry name" value="HTH_17"/>
    <property type="match status" value="1"/>
</dbReference>
<dbReference type="InterPro" id="IPR050351">
    <property type="entry name" value="BphY/WalK/GraS-like"/>
</dbReference>
<dbReference type="InterPro" id="IPR041657">
    <property type="entry name" value="HTH_17"/>
</dbReference>
<dbReference type="NCBIfam" id="TIGR00229">
    <property type="entry name" value="sensory_box"/>
    <property type="match status" value="1"/>
</dbReference>
<dbReference type="Gene3D" id="1.10.1660.10">
    <property type="match status" value="1"/>
</dbReference>
<evidence type="ECO:0000256" key="8">
    <source>
        <dbReference type="ARBA" id="ARBA00022777"/>
    </source>
</evidence>
<evidence type="ECO:0000256" key="11">
    <source>
        <dbReference type="ARBA" id="ARBA00023012"/>
    </source>
</evidence>